<proteinExistence type="predicted"/>
<sequence>MGGSVSGVEQDENGNLTFSPEKFVLGFLGGAAGSKAVMSGKYAIMRRMEARNKDKKLYNVFKAIDSSAKYGSKMNLVGKENLNADTLAYALAKNKRFAINKLDENTARVLGFKYPQDVRRSIDPSDVIHTLNRHGIDSNLVKLSGQKPVTLDDIAKYQDYADNATHKGVSKGKRQESVSVSANQLDSEYYVIIEQIRKGQNELGFKTMYFERGILNDEKFNKLLKK</sequence>
<dbReference type="EMBL" id="UGHX01000002">
    <property type="protein sequence ID" value="STP14283.1"/>
    <property type="molecule type" value="Genomic_DNA"/>
</dbReference>
<keyword evidence="1" id="KW-0812">Transmembrane</keyword>
<feature type="transmembrane region" description="Helical" evidence="1">
    <location>
        <begin position="23"/>
        <end position="44"/>
    </location>
</feature>
<dbReference type="InterPro" id="IPR041301">
    <property type="entry name" value="PBECR3"/>
</dbReference>
<dbReference type="AlphaFoldDB" id="A0A377JWQ2"/>
<accession>A0A377JWQ2</accession>
<dbReference type="GO" id="GO:0016787">
    <property type="term" value="F:hydrolase activity"/>
    <property type="evidence" value="ECO:0007669"/>
    <property type="project" value="UniProtKB-KW"/>
</dbReference>
<organism evidence="3 4">
    <name type="scientific">Helicobacter cinaedi</name>
    <dbReference type="NCBI Taxonomy" id="213"/>
    <lineage>
        <taxon>Bacteria</taxon>
        <taxon>Pseudomonadati</taxon>
        <taxon>Campylobacterota</taxon>
        <taxon>Epsilonproteobacteria</taxon>
        <taxon>Campylobacterales</taxon>
        <taxon>Helicobacteraceae</taxon>
        <taxon>Helicobacter</taxon>
    </lineage>
</organism>
<gene>
    <name evidence="3" type="ORF">NCTC12219_01830</name>
</gene>
<feature type="domain" description="Phage-Barnase-EndoU-ColicinE5/D-RelE like nuclease 3" evidence="2">
    <location>
        <begin position="97"/>
        <end position="216"/>
    </location>
</feature>
<protein>
    <submittedName>
        <fullName evidence="3">Tetrahydrofolate dehydrogenase/cyclohydrolase, NAD(P)-binding domain protein</fullName>
    </submittedName>
</protein>
<dbReference type="Proteomes" id="UP000255103">
    <property type="component" value="Unassembled WGS sequence"/>
</dbReference>
<evidence type="ECO:0000313" key="3">
    <source>
        <dbReference type="EMBL" id="STP14283.1"/>
    </source>
</evidence>
<dbReference type="RefSeq" id="WP_115722448.1">
    <property type="nucleotide sequence ID" value="NZ_UGHX01000002.1"/>
</dbReference>
<keyword evidence="3" id="KW-0378">Hydrolase</keyword>
<evidence type="ECO:0000313" key="4">
    <source>
        <dbReference type="Proteomes" id="UP000255103"/>
    </source>
</evidence>
<evidence type="ECO:0000256" key="1">
    <source>
        <dbReference type="SAM" id="Phobius"/>
    </source>
</evidence>
<evidence type="ECO:0000259" key="2">
    <source>
        <dbReference type="Pfam" id="PF18812"/>
    </source>
</evidence>
<dbReference type="Pfam" id="PF18812">
    <property type="entry name" value="PBECR3"/>
    <property type="match status" value="1"/>
</dbReference>
<keyword evidence="1" id="KW-0472">Membrane</keyword>
<reference evidence="3 4" key="1">
    <citation type="submission" date="2018-06" db="EMBL/GenBank/DDBJ databases">
        <authorList>
            <consortium name="Pathogen Informatics"/>
            <person name="Doyle S."/>
        </authorList>
    </citation>
    <scope>NUCLEOTIDE SEQUENCE [LARGE SCALE GENOMIC DNA]</scope>
    <source>
        <strain evidence="3 4">NCTC12219</strain>
    </source>
</reference>
<name>A0A377JWQ2_9HELI</name>
<keyword evidence="1" id="KW-1133">Transmembrane helix</keyword>